<feature type="transmembrane region" description="Helical" evidence="8">
    <location>
        <begin position="219"/>
        <end position="240"/>
    </location>
</feature>
<evidence type="ECO:0000313" key="9">
    <source>
        <dbReference type="EMBL" id="MFK0526252.1"/>
    </source>
</evidence>
<feature type="transmembrane region" description="Helical" evidence="8">
    <location>
        <begin position="307"/>
        <end position="328"/>
    </location>
</feature>
<feature type="transmembrane region" description="Helical" evidence="8">
    <location>
        <begin position="113"/>
        <end position="135"/>
    </location>
</feature>
<feature type="transmembrane region" description="Helical" evidence="8">
    <location>
        <begin position="38"/>
        <end position="59"/>
    </location>
</feature>
<feature type="transmembrane region" description="Helical" evidence="8">
    <location>
        <begin position="80"/>
        <end position="101"/>
    </location>
</feature>
<gene>
    <name evidence="9" type="ORF">ACINKY_28980</name>
</gene>
<evidence type="ECO:0000256" key="3">
    <source>
        <dbReference type="ARBA" id="ARBA00022448"/>
    </source>
</evidence>
<protein>
    <submittedName>
        <fullName evidence="9">Endospore germination permease</fullName>
    </submittedName>
</protein>
<reference evidence="9 10" key="1">
    <citation type="submission" date="2024-11" db="EMBL/GenBank/DDBJ databases">
        <title>Identification and Characterization of a Novel Fosfomycin Bacillithiol Transferase FosB8 in Paenibacillus illinoisensis.</title>
        <authorList>
            <person name="Lu W."/>
        </authorList>
    </citation>
    <scope>NUCLEOTIDE SEQUENCE [LARGE SCALE GENOMIC DNA]</scope>
    <source>
        <strain evidence="9 10">WP77</strain>
    </source>
</reference>
<evidence type="ECO:0000256" key="7">
    <source>
        <dbReference type="ARBA" id="ARBA00023136"/>
    </source>
</evidence>
<dbReference type="RefSeq" id="WP_402879258.1">
    <property type="nucleotide sequence ID" value="NZ_JBIYSL010000011.1"/>
</dbReference>
<feature type="transmembrane region" description="Helical" evidence="8">
    <location>
        <begin position="273"/>
        <end position="295"/>
    </location>
</feature>
<comment type="subcellular location">
    <subcellularLocation>
        <location evidence="1">Membrane</location>
        <topology evidence="1">Multi-pass membrane protein</topology>
    </subcellularLocation>
</comment>
<feature type="transmembrane region" description="Helical" evidence="8">
    <location>
        <begin position="147"/>
        <end position="167"/>
    </location>
</feature>
<comment type="caution">
    <text evidence="9">The sequence shown here is derived from an EMBL/GenBank/DDBJ whole genome shotgun (WGS) entry which is preliminary data.</text>
</comment>
<feature type="transmembrane region" description="Helical" evidence="8">
    <location>
        <begin position="340"/>
        <end position="360"/>
    </location>
</feature>
<feature type="transmembrane region" description="Helical" evidence="8">
    <location>
        <begin position="12"/>
        <end position="32"/>
    </location>
</feature>
<dbReference type="NCBIfam" id="TIGR00912">
    <property type="entry name" value="2A0309"/>
    <property type="match status" value="1"/>
</dbReference>
<dbReference type="PANTHER" id="PTHR34975">
    <property type="entry name" value="SPORE GERMINATION PROTEIN A2"/>
    <property type="match status" value="1"/>
</dbReference>
<comment type="similarity">
    <text evidence="2">Belongs to the amino acid-polyamine-organocation (APC) superfamily. Spore germination protein (SGP) (TC 2.A.3.9) family.</text>
</comment>
<proteinExistence type="inferred from homology"/>
<dbReference type="InterPro" id="IPR004761">
    <property type="entry name" value="Spore_GerAB"/>
</dbReference>
<dbReference type="EMBL" id="JBIYSL010000011">
    <property type="protein sequence ID" value="MFK0526252.1"/>
    <property type="molecule type" value="Genomic_DNA"/>
</dbReference>
<feature type="transmembrane region" description="Helical" evidence="8">
    <location>
        <begin position="187"/>
        <end position="207"/>
    </location>
</feature>
<name>A0ABW8I3I1_9BACL</name>
<keyword evidence="3" id="KW-0813">Transport</keyword>
<evidence type="ECO:0000256" key="6">
    <source>
        <dbReference type="ARBA" id="ARBA00022989"/>
    </source>
</evidence>
<keyword evidence="4" id="KW-0309">Germination</keyword>
<dbReference type="Proteomes" id="UP001618531">
    <property type="component" value="Unassembled WGS sequence"/>
</dbReference>
<evidence type="ECO:0000256" key="8">
    <source>
        <dbReference type="SAM" id="Phobius"/>
    </source>
</evidence>
<evidence type="ECO:0000313" key="10">
    <source>
        <dbReference type="Proteomes" id="UP001618531"/>
    </source>
</evidence>
<keyword evidence="10" id="KW-1185">Reference proteome</keyword>
<keyword evidence="6 8" id="KW-1133">Transmembrane helix</keyword>
<evidence type="ECO:0000256" key="5">
    <source>
        <dbReference type="ARBA" id="ARBA00022692"/>
    </source>
</evidence>
<accession>A0ABW8I3I1</accession>
<dbReference type="PANTHER" id="PTHR34975:SF2">
    <property type="entry name" value="SPORE GERMINATION PROTEIN A2"/>
    <property type="match status" value="1"/>
</dbReference>
<dbReference type="Pfam" id="PF03845">
    <property type="entry name" value="Spore_permease"/>
    <property type="match status" value="1"/>
</dbReference>
<organism evidence="9 10">
    <name type="scientific">Paenibacillus illinoisensis</name>
    <dbReference type="NCBI Taxonomy" id="59845"/>
    <lineage>
        <taxon>Bacteria</taxon>
        <taxon>Bacillati</taxon>
        <taxon>Bacillota</taxon>
        <taxon>Bacilli</taxon>
        <taxon>Bacillales</taxon>
        <taxon>Paenibacillaceae</taxon>
        <taxon>Paenibacillus</taxon>
    </lineage>
</organism>
<evidence type="ECO:0000256" key="2">
    <source>
        <dbReference type="ARBA" id="ARBA00007998"/>
    </source>
</evidence>
<evidence type="ECO:0000256" key="1">
    <source>
        <dbReference type="ARBA" id="ARBA00004141"/>
    </source>
</evidence>
<evidence type="ECO:0000256" key="4">
    <source>
        <dbReference type="ARBA" id="ARBA00022544"/>
    </source>
</evidence>
<keyword evidence="5 8" id="KW-0812">Transmembrane</keyword>
<sequence>MLIKDRLTVRQFTLLTFLTMVGDMILIYPSLVTAYGKQDAWICSLLSQPIGLLVLWILFKLHRAHPELSLIEICKKLLGPWLGSILAAGYLFYFIIGAAICLREVGDFMTTQIYLQTPIRVILTLFICPMVWGIMNGLRTMGQSSEILAPIVVVFMILLLLGVLPQTELARLRPILDTSWMSLMHSVIRGAFSSFGELIVLSMFLPYVVSAHHLNRDMLLAALGGGILLSMLVLVSLMVFGPVFTQHGFYISYTLAQKINIGNFFERIEALMAIAWLISTYFKSILYLFGFVLGISQLFELKGYKPLILPSALLMFAAAVLVGPNIIFYTNTVMPAWLDWNVTVSLIIPVFLLLVHWLRFHRKKQPTKRLTS</sequence>
<keyword evidence="7 8" id="KW-0472">Membrane</keyword>